<evidence type="ECO:0000313" key="1">
    <source>
        <dbReference type="EMBL" id="MEQ2298670.1"/>
    </source>
</evidence>
<accession>A0ABV0YZ59</accession>
<comment type="caution">
    <text evidence="1">The sequence shown here is derived from an EMBL/GenBank/DDBJ whole genome shotgun (WGS) entry which is preliminary data.</text>
</comment>
<name>A0ABV0YZ59_9TELE</name>
<reference evidence="1 2" key="1">
    <citation type="submission" date="2021-06" db="EMBL/GenBank/DDBJ databases">
        <authorList>
            <person name="Palmer J.M."/>
        </authorList>
    </citation>
    <scope>NUCLEOTIDE SEQUENCE [LARGE SCALE GENOMIC DNA]</scope>
    <source>
        <strain evidence="1 2">AS_MEX2019</strain>
        <tissue evidence="1">Muscle</tissue>
    </source>
</reference>
<protein>
    <submittedName>
        <fullName evidence="1">Uncharacterized protein</fullName>
    </submittedName>
</protein>
<keyword evidence="2" id="KW-1185">Reference proteome</keyword>
<evidence type="ECO:0000313" key="2">
    <source>
        <dbReference type="Proteomes" id="UP001469553"/>
    </source>
</evidence>
<dbReference type="EMBL" id="JAHRIP010047415">
    <property type="protein sequence ID" value="MEQ2298670.1"/>
    <property type="molecule type" value="Genomic_DNA"/>
</dbReference>
<dbReference type="Proteomes" id="UP001469553">
    <property type="component" value="Unassembled WGS sequence"/>
</dbReference>
<proteinExistence type="predicted"/>
<sequence length="103" mass="11517">MSARPTFGTLAGREGNLKQVLFLESHRPSALPVGFDSKANPRWLLIPCRLQRDAMLSIRTGGRPRPRQRQGTKLFLHHESGDEDLHLAANSKEDGRDCSTVKL</sequence>
<gene>
    <name evidence="1" type="ORF">AMECASPLE_007626</name>
</gene>
<organism evidence="1 2">
    <name type="scientific">Ameca splendens</name>
    <dbReference type="NCBI Taxonomy" id="208324"/>
    <lineage>
        <taxon>Eukaryota</taxon>
        <taxon>Metazoa</taxon>
        <taxon>Chordata</taxon>
        <taxon>Craniata</taxon>
        <taxon>Vertebrata</taxon>
        <taxon>Euteleostomi</taxon>
        <taxon>Actinopterygii</taxon>
        <taxon>Neopterygii</taxon>
        <taxon>Teleostei</taxon>
        <taxon>Neoteleostei</taxon>
        <taxon>Acanthomorphata</taxon>
        <taxon>Ovalentaria</taxon>
        <taxon>Atherinomorphae</taxon>
        <taxon>Cyprinodontiformes</taxon>
        <taxon>Goodeidae</taxon>
        <taxon>Ameca</taxon>
    </lineage>
</organism>